<protein>
    <submittedName>
        <fullName evidence="2">Uncharacterized protein</fullName>
    </submittedName>
</protein>
<organism evidence="2 3">
    <name type="scientific">Plenodomus tracheiphilus IPT5</name>
    <dbReference type="NCBI Taxonomy" id="1408161"/>
    <lineage>
        <taxon>Eukaryota</taxon>
        <taxon>Fungi</taxon>
        <taxon>Dikarya</taxon>
        <taxon>Ascomycota</taxon>
        <taxon>Pezizomycotina</taxon>
        <taxon>Dothideomycetes</taxon>
        <taxon>Pleosporomycetidae</taxon>
        <taxon>Pleosporales</taxon>
        <taxon>Pleosporineae</taxon>
        <taxon>Leptosphaeriaceae</taxon>
        <taxon>Plenodomus</taxon>
    </lineage>
</organism>
<accession>A0A6A7BBT6</accession>
<dbReference type="OrthoDB" id="5225441at2759"/>
<sequence length="267" mass="29484">MAQTTLRLQARPTAAYLPAETANNLTPCAQPKAQIVTAQEIQARIKAARRKKAASQTPPVTAHLNPRQSRTSYLGVAPGDQLEHSIWAQEKSHGPLCIDAVMKRLQMETREPKSESQHGRPVHKNHTLQIHGDAFAIESPPAHRPQTYRTTSSRSSIVSRKSPLSTVSLPDDSSLVHGDKSRAVQPQTELWDLPALDFSRSSSQSSTTKYIPINGPSVTLCPAETLRPKFYKKNNDLDDSTITSTLPRSKSRMSWLSLNRKSHVSAT</sequence>
<dbReference type="AlphaFoldDB" id="A0A6A7BBT6"/>
<dbReference type="EMBL" id="MU006298">
    <property type="protein sequence ID" value="KAF2852722.1"/>
    <property type="molecule type" value="Genomic_DNA"/>
</dbReference>
<dbReference type="Proteomes" id="UP000799423">
    <property type="component" value="Unassembled WGS sequence"/>
</dbReference>
<name>A0A6A7BBT6_9PLEO</name>
<proteinExistence type="predicted"/>
<evidence type="ECO:0000313" key="3">
    <source>
        <dbReference type="Proteomes" id="UP000799423"/>
    </source>
</evidence>
<evidence type="ECO:0000256" key="1">
    <source>
        <dbReference type="SAM" id="MobiDB-lite"/>
    </source>
</evidence>
<evidence type="ECO:0000313" key="2">
    <source>
        <dbReference type="EMBL" id="KAF2852722.1"/>
    </source>
</evidence>
<feature type="compositionally biased region" description="Low complexity" evidence="1">
    <location>
        <begin position="147"/>
        <end position="165"/>
    </location>
</feature>
<feature type="region of interest" description="Disordered" evidence="1">
    <location>
        <begin position="137"/>
        <end position="180"/>
    </location>
</feature>
<keyword evidence="3" id="KW-1185">Reference proteome</keyword>
<gene>
    <name evidence="2" type="ORF">T440DRAFT_477631</name>
</gene>
<reference evidence="2" key="1">
    <citation type="submission" date="2020-01" db="EMBL/GenBank/DDBJ databases">
        <authorList>
            <consortium name="DOE Joint Genome Institute"/>
            <person name="Haridas S."/>
            <person name="Albert R."/>
            <person name="Binder M."/>
            <person name="Bloem J."/>
            <person name="Labutti K."/>
            <person name="Salamov A."/>
            <person name="Andreopoulos B."/>
            <person name="Baker S.E."/>
            <person name="Barry K."/>
            <person name="Bills G."/>
            <person name="Bluhm B.H."/>
            <person name="Cannon C."/>
            <person name="Castanera R."/>
            <person name="Culley D.E."/>
            <person name="Daum C."/>
            <person name="Ezra D."/>
            <person name="Gonzalez J.B."/>
            <person name="Henrissat B."/>
            <person name="Kuo A."/>
            <person name="Liang C."/>
            <person name="Lipzen A."/>
            <person name="Lutzoni F."/>
            <person name="Magnuson J."/>
            <person name="Mondo S."/>
            <person name="Nolan M."/>
            <person name="Ohm R."/>
            <person name="Pangilinan J."/>
            <person name="Park H.-J."/>
            <person name="Ramirez L."/>
            <person name="Alfaro M."/>
            <person name="Sun H."/>
            <person name="Tritt A."/>
            <person name="Yoshinaga Y."/>
            <person name="Zwiers L.-H."/>
            <person name="Turgeon B.G."/>
            <person name="Goodwin S.B."/>
            <person name="Spatafora J.W."/>
            <person name="Crous P.W."/>
            <person name="Grigoriev I.V."/>
        </authorList>
    </citation>
    <scope>NUCLEOTIDE SEQUENCE</scope>
    <source>
        <strain evidence="2">IPT5</strain>
    </source>
</reference>